<protein>
    <submittedName>
        <fullName evidence="2">Uncharacterized protein</fullName>
    </submittedName>
</protein>
<organism evidence="2">
    <name type="scientific">marine sediment metagenome</name>
    <dbReference type="NCBI Taxonomy" id="412755"/>
    <lineage>
        <taxon>unclassified sequences</taxon>
        <taxon>metagenomes</taxon>
        <taxon>ecological metagenomes</taxon>
    </lineage>
</organism>
<reference evidence="2" key="1">
    <citation type="journal article" date="2014" name="Front. Microbiol.">
        <title>High frequency of phylogenetically diverse reductive dehalogenase-homologous genes in deep subseafloor sedimentary metagenomes.</title>
        <authorList>
            <person name="Kawai M."/>
            <person name="Futagami T."/>
            <person name="Toyoda A."/>
            <person name="Takaki Y."/>
            <person name="Nishi S."/>
            <person name="Hori S."/>
            <person name="Arai W."/>
            <person name="Tsubouchi T."/>
            <person name="Morono Y."/>
            <person name="Uchiyama I."/>
            <person name="Ito T."/>
            <person name="Fujiyama A."/>
            <person name="Inagaki F."/>
            <person name="Takami H."/>
        </authorList>
    </citation>
    <scope>NUCLEOTIDE SEQUENCE</scope>
    <source>
        <strain evidence="2">Expedition CK06-06</strain>
    </source>
</reference>
<dbReference type="AlphaFoldDB" id="X0WXF7"/>
<proteinExistence type="predicted"/>
<evidence type="ECO:0000256" key="1">
    <source>
        <dbReference type="SAM" id="Coils"/>
    </source>
</evidence>
<name>X0WXF7_9ZZZZ</name>
<accession>X0WXF7</accession>
<evidence type="ECO:0000313" key="2">
    <source>
        <dbReference type="EMBL" id="GAG27887.1"/>
    </source>
</evidence>
<gene>
    <name evidence="2" type="ORF">S01H1_48426</name>
</gene>
<feature type="non-terminal residue" evidence="2">
    <location>
        <position position="1"/>
    </location>
</feature>
<comment type="caution">
    <text evidence="2">The sequence shown here is derived from an EMBL/GenBank/DDBJ whole genome shotgun (WGS) entry which is preliminary data.</text>
</comment>
<feature type="coiled-coil region" evidence="1">
    <location>
        <begin position="100"/>
        <end position="144"/>
    </location>
</feature>
<dbReference type="EMBL" id="BARS01031100">
    <property type="protein sequence ID" value="GAG27887.1"/>
    <property type="molecule type" value="Genomic_DNA"/>
</dbReference>
<keyword evidence="1" id="KW-0175">Coiled coil</keyword>
<sequence>YEYHYTNQTTTYKIKNKTSEEKELYLDHPKTYGYKFIEKPIDPEETPNYWRFKITLKPKGAITFKLKEQREDYSSNFLRNWSRDDILKRVGFYVKQKFINEKLETQLKEIAALIQELNQKKRDISKLVEERNQMSDEQSRLRENISVLGEDTQSITLKERYVKKLNDQETRFEKISVETKKLTQEIDSLDKKIETKMNKLKT</sequence>